<proteinExistence type="predicted"/>
<gene>
    <name evidence="1" type="ORF">LCGC14_1400880</name>
</gene>
<dbReference type="EMBL" id="LAZR01009148">
    <property type="protein sequence ID" value="KKM74391.1"/>
    <property type="molecule type" value="Genomic_DNA"/>
</dbReference>
<name>A0A0F9KI41_9ZZZZ</name>
<dbReference type="Pfam" id="PF26128">
    <property type="entry name" value="Gad2"/>
    <property type="match status" value="1"/>
</dbReference>
<protein>
    <submittedName>
        <fullName evidence="1">Uncharacterized protein</fullName>
    </submittedName>
</protein>
<dbReference type="AlphaFoldDB" id="A0A0F9KI41"/>
<comment type="caution">
    <text evidence="1">The sequence shown here is derived from an EMBL/GenBank/DDBJ whole genome shotgun (WGS) entry which is preliminary data.</text>
</comment>
<reference evidence="1" key="1">
    <citation type="journal article" date="2015" name="Nature">
        <title>Complex archaea that bridge the gap between prokaryotes and eukaryotes.</title>
        <authorList>
            <person name="Spang A."/>
            <person name="Saw J.H."/>
            <person name="Jorgensen S.L."/>
            <person name="Zaremba-Niedzwiedzka K."/>
            <person name="Martijn J."/>
            <person name="Lind A.E."/>
            <person name="van Eijk R."/>
            <person name="Schleper C."/>
            <person name="Guy L."/>
            <person name="Ettema T.J."/>
        </authorList>
    </citation>
    <scope>NUCLEOTIDE SEQUENCE</scope>
</reference>
<evidence type="ECO:0000313" key="1">
    <source>
        <dbReference type="EMBL" id="KKM74391.1"/>
    </source>
</evidence>
<organism evidence="1">
    <name type="scientific">marine sediment metagenome</name>
    <dbReference type="NCBI Taxonomy" id="412755"/>
    <lineage>
        <taxon>unclassified sequences</taxon>
        <taxon>metagenomes</taxon>
        <taxon>ecological metagenomes</taxon>
    </lineage>
</organism>
<accession>A0A0F9KI41</accession>
<sequence length="309" mass="35497">MKSKTIKSILRKKLQHWLKHVDDENVRKIIEDNAICTGGSIASMLLGEKVSDYDFYFKTKESATAVAEYYVKKFIANPPPRFKGRPLPIRVMSENGRVKIMIKSAGIVSEAGEEEYQYFETLQGQEDAEEYVESATKALEDKDEEGSEKEKYRVIFMSTNAITLSNRIQVVIRFYGQVDEIHENYDFVHCTCSWDAKTGYLTLPKPALESMLAKDLQYKGGSKYPLCSIIRTRKFLKREWNCNAGQYVKMAWDLNSFDLSDVEVLEDQMVGVDAAYFREVLELLKERQGKGVKTVDGTYLMQVIDKVFN</sequence>